<dbReference type="InterPro" id="IPR058921">
    <property type="entry name" value="PAP/OAS1-rel"/>
</dbReference>
<feature type="compositionally biased region" description="Polar residues" evidence="3">
    <location>
        <begin position="770"/>
        <end position="782"/>
    </location>
</feature>
<feature type="compositionally biased region" description="Basic and acidic residues" evidence="3">
    <location>
        <begin position="14"/>
        <end position="29"/>
    </location>
</feature>
<comment type="caution">
    <text evidence="6">The sequence shown here is derived from an EMBL/GenBank/DDBJ whole genome shotgun (WGS) entry which is preliminary data.</text>
</comment>
<proteinExistence type="predicted"/>
<feature type="region of interest" description="Disordered" evidence="3">
    <location>
        <begin position="1325"/>
        <end position="1352"/>
    </location>
</feature>
<feature type="region of interest" description="Disordered" evidence="3">
    <location>
        <begin position="1"/>
        <end position="52"/>
    </location>
</feature>
<dbReference type="OrthoDB" id="273917at2759"/>
<dbReference type="Gene3D" id="3.30.460.10">
    <property type="entry name" value="Beta Polymerase, domain 2"/>
    <property type="match status" value="1"/>
</dbReference>
<protein>
    <submittedName>
        <fullName evidence="6">Uncharacterized protein</fullName>
    </submittedName>
</protein>
<feature type="region of interest" description="Disordered" evidence="3">
    <location>
        <begin position="922"/>
        <end position="966"/>
    </location>
</feature>
<evidence type="ECO:0000259" key="4">
    <source>
        <dbReference type="Pfam" id="PF22600"/>
    </source>
</evidence>
<feature type="region of interest" description="Disordered" evidence="3">
    <location>
        <begin position="763"/>
        <end position="843"/>
    </location>
</feature>
<feature type="compositionally biased region" description="Basic residues" evidence="3">
    <location>
        <begin position="1547"/>
        <end position="1563"/>
    </location>
</feature>
<accession>A0A8K1CJS6</accession>
<evidence type="ECO:0000256" key="3">
    <source>
        <dbReference type="SAM" id="MobiDB-lite"/>
    </source>
</evidence>
<evidence type="ECO:0000256" key="2">
    <source>
        <dbReference type="SAM" id="Coils"/>
    </source>
</evidence>
<dbReference type="Proteomes" id="UP000794436">
    <property type="component" value="Unassembled WGS sequence"/>
</dbReference>
<evidence type="ECO:0000256" key="1">
    <source>
        <dbReference type="PROSITE-ProRule" id="PRU00339"/>
    </source>
</evidence>
<dbReference type="InterPro" id="IPR054708">
    <property type="entry name" value="MTPAP-like_central"/>
</dbReference>
<feature type="repeat" description="TPR" evidence="1">
    <location>
        <begin position="410"/>
        <end position="443"/>
    </location>
</feature>
<keyword evidence="2" id="KW-0175">Coiled coil</keyword>
<keyword evidence="1" id="KW-0802">TPR repeat</keyword>
<dbReference type="Gene3D" id="1.25.40.10">
    <property type="entry name" value="Tetratricopeptide repeat domain"/>
    <property type="match status" value="2"/>
</dbReference>
<feature type="compositionally biased region" description="Low complexity" evidence="3">
    <location>
        <begin position="1575"/>
        <end position="1586"/>
    </location>
</feature>
<feature type="repeat" description="TPR" evidence="1">
    <location>
        <begin position="147"/>
        <end position="180"/>
    </location>
</feature>
<gene>
    <name evidence="6" type="ORF">Poli38472_014706</name>
</gene>
<dbReference type="Pfam" id="PF22600">
    <property type="entry name" value="MTPAP-like_central"/>
    <property type="match status" value="1"/>
</dbReference>
<organism evidence="6 7">
    <name type="scientific">Pythium oligandrum</name>
    <name type="common">Mycoparasitic fungus</name>
    <dbReference type="NCBI Taxonomy" id="41045"/>
    <lineage>
        <taxon>Eukaryota</taxon>
        <taxon>Sar</taxon>
        <taxon>Stramenopiles</taxon>
        <taxon>Oomycota</taxon>
        <taxon>Peronosporomycetes</taxon>
        <taxon>Pythiales</taxon>
        <taxon>Pythiaceae</taxon>
        <taxon>Pythium</taxon>
    </lineage>
</organism>
<feature type="coiled-coil region" evidence="2">
    <location>
        <begin position="979"/>
        <end position="1010"/>
    </location>
</feature>
<dbReference type="PANTHER" id="PTHR45979">
    <property type="entry name" value="PAP/OAS1 SUBSTRATE-BINDING DOMAIN SUPERFAMILY"/>
    <property type="match status" value="1"/>
</dbReference>
<keyword evidence="7" id="KW-1185">Reference proteome</keyword>
<dbReference type="InterPro" id="IPR058920">
    <property type="entry name" value="PAP-OAS1-bd-rel"/>
</dbReference>
<feature type="compositionally biased region" description="Basic and acidic residues" evidence="3">
    <location>
        <begin position="953"/>
        <end position="963"/>
    </location>
</feature>
<feature type="region of interest" description="Disordered" evidence="3">
    <location>
        <begin position="635"/>
        <end position="719"/>
    </location>
</feature>
<dbReference type="InterPro" id="IPR043519">
    <property type="entry name" value="NT_sf"/>
</dbReference>
<dbReference type="SMART" id="SM00028">
    <property type="entry name" value="TPR"/>
    <property type="match status" value="7"/>
</dbReference>
<evidence type="ECO:0000259" key="5">
    <source>
        <dbReference type="Pfam" id="PF26180"/>
    </source>
</evidence>
<evidence type="ECO:0000313" key="6">
    <source>
        <dbReference type="EMBL" id="TMW64001.1"/>
    </source>
</evidence>
<feature type="compositionally biased region" description="Basic residues" evidence="3">
    <location>
        <begin position="650"/>
        <end position="665"/>
    </location>
</feature>
<feature type="compositionally biased region" description="Polar residues" evidence="3">
    <location>
        <begin position="1"/>
        <end position="11"/>
    </location>
</feature>
<reference evidence="6" key="1">
    <citation type="submission" date="2019-03" db="EMBL/GenBank/DDBJ databases">
        <title>Long read genome sequence of the mycoparasitic Pythium oligandrum ATCC 38472 isolated from sugarbeet rhizosphere.</title>
        <authorList>
            <person name="Gaulin E."/>
        </authorList>
    </citation>
    <scope>NUCLEOTIDE SEQUENCE</scope>
    <source>
        <strain evidence="6">ATCC 38472_TT</strain>
    </source>
</reference>
<feature type="coiled-coil region" evidence="2">
    <location>
        <begin position="854"/>
        <end position="881"/>
    </location>
</feature>
<feature type="domain" description="PAP/OAS1 substrate-binding-related" evidence="5">
    <location>
        <begin position="1210"/>
        <end position="1318"/>
    </location>
</feature>
<dbReference type="EMBL" id="SPLM01000042">
    <property type="protein sequence ID" value="TMW64001.1"/>
    <property type="molecule type" value="Genomic_DNA"/>
</dbReference>
<dbReference type="SUPFAM" id="SSF81301">
    <property type="entry name" value="Nucleotidyltransferase"/>
    <property type="match status" value="1"/>
</dbReference>
<dbReference type="InterPro" id="IPR019734">
    <property type="entry name" value="TPR_rpt"/>
</dbReference>
<feature type="compositionally biased region" description="Basic and acidic residues" evidence="3">
    <location>
        <begin position="804"/>
        <end position="836"/>
    </location>
</feature>
<dbReference type="InterPro" id="IPR011990">
    <property type="entry name" value="TPR-like_helical_dom_sf"/>
</dbReference>
<name>A0A8K1CJS6_PYTOL</name>
<dbReference type="SUPFAM" id="SSF81631">
    <property type="entry name" value="PAP/OAS1 substrate-binding domain"/>
    <property type="match status" value="1"/>
</dbReference>
<dbReference type="Pfam" id="PF13181">
    <property type="entry name" value="TPR_8"/>
    <property type="match status" value="1"/>
</dbReference>
<feature type="region of interest" description="Disordered" evidence="3">
    <location>
        <begin position="1137"/>
        <end position="1158"/>
    </location>
</feature>
<sequence length="1665" mass="182314">MGKKQPVSSSVHPRGREPARAYDEVDDRITIPLAATTRSTTTTQPHVLRSGIDKYRSLSGKSVSPSSSSADASSDLRAKANVHSHFKNGMVAAVRSGNATVNNNGLGLKEPPMERGMRLMEQKQYAAAIAPFTEAIDAASGSAQTKLKIFYHRGSCYLHAKKYAQAIEDLTHVIQLTPINAMLLTKRARAHAALKQHDDALKDYNEAISLVTGSNPYGTNGGSTGGGENANELRALYIARAKVFESMGDLRSALNDLNMAEGTHGGEREAELYYQRAMLRLKRDEPVLALQDLDRFMEIQEDWTDTSNASNNGGDQEEGVRRLIDVRLERAKLLLRIADEEELRYLQDDALLAAEQGESTETTPLIHAPNARSDRSRSALAPFRSKAALAHVERAVEDYTQILRMDTEDGDVLRLRGECYGRLERTHDALADFSAALTIDPTDYRVNMARAKFFQSQNKLSDAIDEVTHVLDENGFFIDALFFRATLYEQSGDTENAKRDYTSIVEAQYDAAGNSGSGGDVTSVMKRSSGSQKQQAIARLFQGGGRAGNVTSGGGKVTNDCAVHALLSRARLSLKMKEFDDAIADYRRIIEGSSKHVDAQIELQESERLKKEYEDQRHHEAVEWLVKQAEVEAGADGGLGNSAAATSGGKTKKKKNKKKKKKKTPKATGSEQSDENGDADGGTVEEELETESADVTSVAPRGTVDDEVVATPATDDGEGLIQPVIEAGDDKESRAILATRPSAIVTRDEAWDSVWEEMEMEEAIAKPQETMPTQQRIQSEPNTAMVHRIPRSHREDEGEEYDEVRENEVRDVESGSDGGDDKSERSSNERDGDDAKATTTHTPIREVLVDERYLRKRQKQLEKLRQQLQDACEKRDSAAIEEILARAERKQMLESLQHEVDVAKRVLSDIEAGADVRVSAKQTMPRAADDDELKLGFGPKEPTTLDKSLPVPHEPRVHDKSEKFPTSSSLVIRPSYTQALQIAEQNQQLLQQNQRQLQEKDAEIAYLRQLLAQSKLLDSVDDEVSRGDTVDMLRSEFPPVPHLQARADTLIQWMGPSPEAEEARLKVLNFVHRVLEPLFAPAIFLMLIPTGSFPMKTYLPTADLDVCLLLPKEIEPTWYLQVMGALCSAGTSIADGVPNGSPTPKHSGLAPSSGMPTSLSGSNTVRNVTFVNAEVRLVKCTIDNISVDLTVNRTGAIGALLLLDEMDVRVGQDHLLKKSLILIKSWCSHESSAYTPPGATAGGVQTMQNIIGASHGALSTSAVNTIVMALFNQHGNAIKHPLQALYLFLDHMAEFSWHESAMTLFGPVPLSLLATIPLATALQTRSGIKSSDPRDGDNGKEPSASTWRSSMVRPEDVDQIRRRVYEQFGVFDSSGWQAAMAGGASGPAASSNGAASPVKMPMFPIRACNIVDPLDDNNNLARSVSVEWFPSVKRVFRRGRDRLARLLLSSSTSSQPSIDKDVTGLDEFFTNCWRSYGRGDGWRPDLLVHPRQPWHGRPVRTMSGSAFAEKEDTRWISLIPEHFMSPLTATPPLVGPLHVHAQHPLHVHSPQPHHPHSRSHHHSMSGIVPSRMVNPGVVGISPSGPGAMNGHSPYGVPGSRSGRHLYDNGKASPTMAKSSPHRSHSHSTDGSSLNSGANGGGNGYYDARGKPTIRRYDSSGGYPTK</sequence>
<dbReference type="SUPFAM" id="SSF48452">
    <property type="entry name" value="TPR-like"/>
    <property type="match status" value="2"/>
</dbReference>
<dbReference type="PANTHER" id="PTHR45979:SF30">
    <property type="entry name" value="NUCLEOTIDYLTRANSFERASE"/>
    <property type="match status" value="1"/>
</dbReference>
<dbReference type="Pfam" id="PF26180">
    <property type="entry name" value="PAP-OAS1"/>
    <property type="match status" value="2"/>
</dbReference>
<feature type="compositionally biased region" description="Basic and acidic residues" evidence="3">
    <location>
        <begin position="1331"/>
        <end position="1340"/>
    </location>
</feature>
<dbReference type="PROSITE" id="PS50005">
    <property type="entry name" value="TPR"/>
    <property type="match status" value="2"/>
</dbReference>
<feature type="region of interest" description="Disordered" evidence="3">
    <location>
        <begin position="1547"/>
        <end position="1665"/>
    </location>
</feature>
<feature type="compositionally biased region" description="Acidic residues" evidence="3">
    <location>
        <begin position="672"/>
        <end position="692"/>
    </location>
</feature>
<dbReference type="Pfam" id="PF13432">
    <property type="entry name" value="TPR_16"/>
    <property type="match status" value="1"/>
</dbReference>
<feature type="domain" description="PAP/OAS1 substrate-binding-related" evidence="5">
    <location>
        <begin position="1399"/>
        <end position="1472"/>
    </location>
</feature>
<feature type="domain" description="Poly(A) RNA polymerase mitochondrial-like central palm" evidence="4">
    <location>
        <begin position="1049"/>
        <end position="1199"/>
    </location>
</feature>
<evidence type="ECO:0000313" key="7">
    <source>
        <dbReference type="Proteomes" id="UP000794436"/>
    </source>
</evidence>